<gene>
    <name evidence="3" type="ORF">CC86DRAFT_419419</name>
</gene>
<evidence type="ECO:0000313" key="3">
    <source>
        <dbReference type="EMBL" id="KAF2825402.1"/>
    </source>
</evidence>
<feature type="region of interest" description="Disordered" evidence="2">
    <location>
        <begin position="1"/>
        <end position="65"/>
    </location>
</feature>
<evidence type="ECO:0000256" key="1">
    <source>
        <dbReference type="SAM" id="Coils"/>
    </source>
</evidence>
<proteinExistence type="predicted"/>
<protein>
    <submittedName>
        <fullName evidence="3">Uncharacterized protein</fullName>
    </submittedName>
</protein>
<organism evidence="3 4">
    <name type="scientific">Ophiobolus disseminans</name>
    <dbReference type="NCBI Taxonomy" id="1469910"/>
    <lineage>
        <taxon>Eukaryota</taxon>
        <taxon>Fungi</taxon>
        <taxon>Dikarya</taxon>
        <taxon>Ascomycota</taxon>
        <taxon>Pezizomycotina</taxon>
        <taxon>Dothideomycetes</taxon>
        <taxon>Pleosporomycetidae</taxon>
        <taxon>Pleosporales</taxon>
        <taxon>Pleosporineae</taxon>
        <taxon>Phaeosphaeriaceae</taxon>
        <taxon>Ophiobolus</taxon>
    </lineage>
</organism>
<evidence type="ECO:0000313" key="4">
    <source>
        <dbReference type="Proteomes" id="UP000799424"/>
    </source>
</evidence>
<feature type="region of interest" description="Disordered" evidence="2">
    <location>
        <begin position="279"/>
        <end position="304"/>
    </location>
</feature>
<reference evidence="3" key="1">
    <citation type="journal article" date="2020" name="Stud. Mycol.">
        <title>101 Dothideomycetes genomes: a test case for predicting lifestyles and emergence of pathogens.</title>
        <authorList>
            <person name="Haridas S."/>
            <person name="Albert R."/>
            <person name="Binder M."/>
            <person name="Bloem J."/>
            <person name="Labutti K."/>
            <person name="Salamov A."/>
            <person name="Andreopoulos B."/>
            <person name="Baker S."/>
            <person name="Barry K."/>
            <person name="Bills G."/>
            <person name="Bluhm B."/>
            <person name="Cannon C."/>
            <person name="Castanera R."/>
            <person name="Culley D."/>
            <person name="Daum C."/>
            <person name="Ezra D."/>
            <person name="Gonzalez J."/>
            <person name="Henrissat B."/>
            <person name="Kuo A."/>
            <person name="Liang C."/>
            <person name="Lipzen A."/>
            <person name="Lutzoni F."/>
            <person name="Magnuson J."/>
            <person name="Mondo S."/>
            <person name="Nolan M."/>
            <person name="Ohm R."/>
            <person name="Pangilinan J."/>
            <person name="Park H.-J."/>
            <person name="Ramirez L."/>
            <person name="Alfaro M."/>
            <person name="Sun H."/>
            <person name="Tritt A."/>
            <person name="Yoshinaga Y."/>
            <person name="Zwiers L.-H."/>
            <person name="Turgeon B."/>
            <person name="Goodwin S."/>
            <person name="Spatafora J."/>
            <person name="Crous P."/>
            <person name="Grigoriev I."/>
        </authorList>
    </citation>
    <scope>NUCLEOTIDE SEQUENCE</scope>
    <source>
        <strain evidence="3">CBS 113818</strain>
    </source>
</reference>
<keyword evidence="1" id="KW-0175">Coiled coil</keyword>
<evidence type="ECO:0000256" key="2">
    <source>
        <dbReference type="SAM" id="MobiDB-lite"/>
    </source>
</evidence>
<dbReference type="AlphaFoldDB" id="A0A6A6ZWJ6"/>
<sequence>METPQVRKPRPMLVTSLNADSPRSSTPFASQSSRHKLSGTSKKSSRQSTPALQSQDTPGEAQSAPAPAELSIFDFTYEEYKAANLNISQQYDLIGQVRQQIPVADRDDIDCHLLSKLAMQLEVAIFPTCKMMQVDPQAVKSMLLEQFYKAYPDEERAPVRVEVAAEVDHEMEDVQITGVQKVLNDAKAFVMNGGFPIKAEPCDDISSLYGERSRQGTEPLPPAGAAQPVHPLEPPMKKLKIVQPSAVRAESEEAKAYFGHFQLGTEPIPPAEPFIQARPLEPDGDRLSVRHTRSRSRTEATPPAEPLLRVRPRRPVKKIQSSELSAVQKEVEAYQAKRKRARKGRCLVVTLKSDAVAAKWEQLEGEM</sequence>
<feature type="region of interest" description="Disordered" evidence="2">
    <location>
        <begin position="209"/>
        <end position="232"/>
    </location>
</feature>
<dbReference type="OrthoDB" id="3687828at2759"/>
<feature type="coiled-coil region" evidence="1">
    <location>
        <begin position="317"/>
        <end position="344"/>
    </location>
</feature>
<dbReference type="Proteomes" id="UP000799424">
    <property type="component" value="Unassembled WGS sequence"/>
</dbReference>
<name>A0A6A6ZWJ6_9PLEO</name>
<keyword evidence="4" id="KW-1185">Reference proteome</keyword>
<feature type="compositionally biased region" description="Polar residues" evidence="2">
    <location>
        <begin position="15"/>
        <end position="57"/>
    </location>
</feature>
<accession>A0A6A6ZWJ6</accession>
<dbReference type="EMBL" id="MU006228">
    <property type="protein sequence ID" value="KAF2825402.1"/>
    <property type="molecule type" value="Genomic_DNA"/>
</dbReference>